<dbReference type="PANTHER" id="PTHR21646">
    <property type="entry name" value="UBIQUITIN CARBOXYL-TERMINAL HYDROLASE"/>
    <property type="match status" value="1"/>
</dbReference>
<reference evidence="5" key="2">
    <citation type="journal article" date="2021" name="World Allergy Organ. J.">
        <title>Chromosome-level assembly of Dermatophagoides farinae genome and transcriptome reveals two novel allergens Der f 37 and Der f 39.</title>
        <authorList>
            <person name="Chen J."/>
            <person name="Cai Z."/>
            <person name="Fan D."/>
            <person name="Hu J."/>
            <person name="Hou Y."/>
            <person name="He Y."/>
            <person name="Zhang Z."/>
            <person name="Zhao Z."/>
            <person name="Gao P."/>
            <person name="Hu W."/>
            <person name="Sun J."/>
            <person name="Li J."/>
            <person name="Ji K."/>
        </authorList>
    </citation>
    <scope>NUCLEOTIDE SEQUENCE</scope>
    <source>
        <strain evidence="5">JKM2019</strain>
    </source>
</reference>
<dbReference type="InterPro" id="IPR018200">
    <property type="entry name" value="USP_CS"/>
</dbReference>
<feature type="compositionally biased region" description="Basic and acidic residues" evidence="3">
    <location>
        <begin position="38"/>
        <end position="50"/>
    </location>
</feature>
<evidence type="ECO:0000256" key="1">
    <source>
        <dbReference type="ARBA" id="ARBA00000707"/>
    </source>
</evidence>
<organism evidence="5">
    <name type="scientific">Dermatophagoides farinae</name>
    <name type="common">American house dust mite</name>
    <dbReference type="NCBI Taxonomy" id="6954"/>
    <lineage>
        <taxon>Eukaryota</taxon>
        <taxon>Metazoa</taxon>
        <taxon>Ecdysozoa</taxon>
        <taxon>Arthropoda</taxon>
        <taxon>Chelicerata</taxon>
        <taxon>Arachnida</taxon>
        <taxon>Acari</taxon>
        <taxon>Acariformes</taxon>
        <taxon>Sarcoptiformes</taxon>
        <taxon>Astigmata</taxon>
        <taxon>Psoroptidia</taxon>
        <taxon>Analgoidea</taxon>
        <taxon>Pyroglyphidae</taxon>
        <taxon>Dermatophagoidinae</taxon>
        <taxon>Dermatophagoides</taxon>
    </lineage>
</organism>
<dbReference type="EC" id="3.4.19.12" evidence="2"/>
<evidence type="ECO:0000259" key="4">
    <source>
        <dbReference type="PROSITE" id="PS50235"/>
    </source>
</evidence>
<proteinExistence type="predicted"/>
<keyword evidence="5" id="KW-0378">Hydrolase</keyword>
<sequence length="431" mass="50237">MVFEIEITSCEYEGNSCVNLVNQQHNHKGRHDDDDDQQHEQRLRSEHNDDCSGGGGGNDVHHDEQIIKEEVDSSEGPMTVVPVSNPNIFYDEPKFVGLKNLGNTCYANSTLQALYGSNKLRQYLLNLQHPSTTAGGGGGRIQFKLSKLFQQMHQMGNKALSTNRYAVIKPEEFICEFRLIKPQFVRNEQHDAQEFLTILLECIHQEDNKIKKNKLAKLNVEPKNAQEAWQLHLERVDNSFYSRLFVGQSESVLECFECKHSSLSWSSFWQLNLHLKNDNENGNGDRELSIQQCIQEYMAWEILNDATFCENCQRKQKSRKRLTICRAPHYLIVHLKRFTHTGSKITRKVTINQTLEICDKKYDIYSCILHRGTETTGHYFTLVRPYYHSWLLFDDESISNDTQKEWVEHWLQNYSYICFYRAVANKVIAWN</sequence>
<dbReference type="OrthoDB" id="6504143at2759"/>
<feature type="region of interest" description="Disordered" evidence="3">
    <location>
        <begin position="25"/>
        <end position="63"/>
    </location>
</feature>
<feature type="domain" description="USP" evidence="4">
    <location>
        <begin position="96"/>
        <end position="423"/>
    </location>
</feature>
<dbReference type="Proteomes" id="UP000828236">
    <property type="component" value="Unassembled WGS sequence"/>
</dbReference>
<dbReference type="InterPro" id="IPR001394">
    <property type="entry name" value="Peptidase_C19_UCH"/>
</dbReference>
<reference evidence="5" key="1">
    <citation type="submission" date="2020-06" db="EMBL/GenBank/DDBJ databases">
        <authorList>
            <person name="Ji K."/>
            <person name="Li J."/>
        </authorList>
    </citation>
    <scope>NUCLEOTIDE SEQUENCE</scope>
    <source>
        <strain evidence="5">JKM2019</strain>
        <tissue evidence="5">Whole body</tissue>
    </source>
</reference>
<dbReference type="PROSITE" id="PS50235">
    <property type="entry name" value="USP_3"/>
    <property type="match status" value="1"/>
</dbReference>
<dbReference type="Gene3D" id="3.90.70.10">
    <property type="entry name" value="Cysteine proteinases"/>
    <property type="match status" value="1"/>
</dbReference>
<dbReference type="SUPFAM" id="SSF54001">
    <property type="entry name" value="Cysteine proteinases"/>
    <property type="match status" value="1"/>
</dbReference>
<evidence type="ECO:0000256" key="3">
    <source>
        <dbReference type="SAM" id="MobiDB-lite"/>
    </source>
</evidence>
<dbReference type="InterPro" id="IPR050185">
    <property type="entry name" value="Ub_carboxyl-term_hydrolase"/>
</dbReference>
<comment type="catalytic activity">
    <reaction evidence="1">
        <text>Thiol-dependent hydrolysis of ester, thioester, amide, peptide and isopeptide bonds formed by the C-terminal Gly of ubiquitin (a 76-residue protein attached to proteins as an intracellular targeting signal).</text>
        <dbReference type="EC" id="3.4.19.12"/>
    </reaction>
</comment>
<dbReference type="AlphaFoldDB" id="A0A9D4NZ46"/>
<dbReference type="EMBL" id="SDOV01000006">
    <property type="protein sequence ID" value="KAH7640160.1"/>
    <property type="molecule type" value="Genomic_DNA"/>
</dbReference>
<dbReference type="PROSITE" id="PS00972">
    <property type="entry name" value="USP_1"/>
    <property type="match status" value="1"/>
</dbReference>
<dbReference type="PANTHER" id="PTHR21646:SF46">
    <property type="entry name" value="UBIQUITIN CARBOXYL-TERMINAL HYDROLASE"/>
    <property type="match status" value="1"/>
</dbReference>
<dbReference type="InterPro" id="IPR028889">
    <property type="entry name" value="USP"/>
</dbReference>
<dbReference type="Pfam" id="PF00443">
    <property type="entry name" value="UCH"/>
    <property type="match status" value="1"/>
</dbReference>
<dbReference type="InterPro" id="IPR038765">
    <property type="entry name" value="Papain-like_cys_pep_sf"/>
</dbReference>
<evidence type="ECO:0000256" key="2">
    <source>
        <dbReference type="ARBA" id="ARBA00012759"/>
    </source>
</evidence>
<evidence type="ECO:0000313" key="5">
    <source>
        <dbReference type="EMBL" id="KAH7640160.1"/>
    </source>
</evidence>
<comment type="caution">
    <text evidence="5">The sequence shown here is derived from an EMBL/GenBank/DDBJ whole genome shotgun (WGS) entry which is preliminary data.</text>
</comment>
<accession>A0A9D4NZ46</accession>
<dbReference type="GO" id="GO:0004843">
    <property type="term" value="F:cysteine-type deubiquitinase activity"/>
    <property type="evidence" value="ECO:0007669"/>
    <property type="project" value="UniProtKB-EC"/>
</dbReference>
<name>A0A9D4NZ46_DERFA</name>
<dbReference type="GO" id="GO:0016579">
    <property type="term" value="P:protein deubiquitination"/>
    <property type="evidence" value="ECO:0007669"/>
    <property type="project" value="InterPro"/>
</dbReference>
<gene>
    <name evidence="5" type="ORF">HUG17_10640</name>
</gene>
<protein>
    <recommendedName>
        <fullName evidence="2">ubiquitinyl hydrolase 1</fullName>
        <ecNumber evidence="2">3.4.19.12</ecNumber>
    </recommendedName>
</protein>